<protein>
    <recommendedName>
        <fullName evidence="2">DUF4220 domain-containing protein</fullName>
    </recommendedName>
</protein>
<keyword evidence="1" id="KW-1133">Transmembrane helix</keyword>
<dbReference type="PANTHER" id="PTHR31325">
    <property type="entry name" value="OS01G0798800 PROTEIN-RELATED"/>
    <property type="match status" value="1"/>
</dbReference>
<feature type="transmembrane region" description="Helical" evidence="1">
    <location>
        <begin position="115"/>
        <end position="133"/>
    </location>
</feature>
<evidence type="ECO:0000313" key="3">
    <source>
        <dbReference type="EMBL" id="KAJ1254342.1"/>
    </source>
</evidence>
<proteinExistence type="predicted"/>
<name>A0A9W7X922_9POAL</name>
<organism evidence="3 4">
    <name type="scientific">Paspalum vaginatum</name>
    <name type="common">seashore paspalum</name>
    <dbReference type="NCBI Taxonomy" id="158149"/>
    <lineage>
        <taxon>Eukaryota</taxon>
        <taxon>Viridiplantae</taxon>
        <taxon>Streptophyta</taxon>
        <taxon>Embryophyta</taxon>
        <taxon>Tracheophyta</taxon>
        <taxon>Spermatophyta</taxon>
        <taxon>Magnoliopsida</taxon>
        <taxon>Liliopsida</taxon>
        <taxon>Poales</taxon>
        <taxon>Poaceae</taxon>
        <taxon>PACMAD clade</taxon>
        <taxon>Panicoideae</taxon>
        <taxon>Andropogonodae</taxon>
        <taxon>Paspaleae</taxon>
        <taxon>Paspalinae</taxon>
        <taxon>Paspalum</taxon>
    </lineage>
</organism>
<comment type="caution">
    <text evidence="3">The sequence shown here is derived from an EMBL/GenBank/DDBJ whole genome shotgun (WGS) entry which is preliminary data.</text>
</comment>
<keyword evidence="1" id="KW-0472">Membrane</keyword>
<evidence type="ECO:0000259" key="2">
    <source>
        <dbReference type="Pfam" id="PF13968"/>
    </source>
</evidence>
<evidence type="ECO:0000256" key="1">
    <source>
        <dbReference type="SAM" id="Phobius"/>
    </source>
</evidence>
<sequence>MFLLHVLGWIRRRLSIGLVHNTLKAVDTLSYTLVAYTIGKMDSSNWYVDDFVVWAVFLLLLLGSTDCLTACCLSDIDNWKSTYVKHLFKAFLVVWIVVEIAFLDHKYIPDDDPRYLWAPVLVILFFGFIKWYVRIASMRTVSKPNLNKNVKVIDDYTKYLSESNQLGSGKPVLGRR</sequence>
<feature type="transmembrane region" description="Helical" evidence="1">
    <location>
        <begin position="51"/>
        <end position="74"/>
    </location>
</feature>
<feature type="domain" description="DUF4220" evidence="2">
    <location>
        <begin position="26"/>
        <end position="148"/>
    </location>
</feature>
<evidence type="ECO:0000313" key="4">
    <source>
        <dbReference type="Proteomes" id="UP001164776"/>
    </source>
</evidence>
<dbReference type="OrthoDB" id="1559504at2759"/>
<feature type="transmembrane region" description="Helical" evidence="1">
    <location>
        <begin position="86"/>
        <end position="103"/>
    </location>
</feature>
<dbReference type="InterPro" id="IPR025315">
    <property type="entry name" value="DUF4220"/>
</dbReference>
<gene>
    <name evidence="3" type="ORF">BS78_K080900</name>
</gene>
<dbReference type="Pfam" id="PF13968">
    <property type="entry name" value="DUF4220"/>
    <property type="match status" value="1"/>
</dbReference>
<accession>A0A9W7X922</accession>
<dbReference type="EMBL" id="MU630136">
    <property type="protein sequence ID" value="KAJ1254342.1"/>
    <property type="molecule type" value="Genomic_DNA"/>
</dbReference>
<keyword evidence="4" id="KW-1185">Reference proteome</keyword>
<keyword evidence="1" id="KW-0812">Transmembrane</keyword>
<dbReference type="Proteomes" id="UP001164776">
    <property type="component" value="Unassembled WGS sequence"/>
</dbReference>
<reference evidence="3 4" key="1">
    <citation type="submission" date="2022-10" db="EMBL/GenBank/DDBJ databases">
        <title>WGS assembly of Paspalum vaginatum 540-79.</title>
        <authorList>
            <person name="Sun G."/>
            <person name="Wase N."/>
            <person name="Shu S."/>
            <person name="Jenkins J."/>
            <person name="Zhou B."/>
            <person name="Torres-Rodriguez J."/>
            <person name="Chen C."/>
            <person name="Sandor L."/>
            <person name="Plott C."/>
            <person name="Yoshinga Y."/>
            <person name="Daum C."/>
            <person name="Qi P."/>
            <person name="Barry K."/>
            <person name="Lipzen A."/>
            <person name="Berry L."/>
            <person name="Pedersen C."/>
            <person name="Gottilla T."/>
            <person name="Foltz A."/>
            <person name="Yu H."/>
            <person name="O'Malley R."/>
            <person name="Zhang C."/>
            <person name="Devos K."/>
            <person name="Sigmon B."/>
            <person name="Yu B."/>
            <person name="Obata T."/>
            <person name="Schmutz J."/>
            <person name="Schnable J."/>
        </authorList>
    </citation>
    <scope>NUCLEOTIDE SEQUENCE [LARGE SCALE GENOMIC DNA]</scope>
    <source>
        <strain evidence="4">cv. 540-79</strain>
    </source>
</reference>
<dbReference type="AlphaFoldDB" id="A0A9W7X922"/>